<dbReference type="Proteomes" id="UP000657385">
    <property type="component" value="Unassembled WGS sequence"/>
</dbReference>
<dbReference type="GO" id="GO:0043041">
    <property type="term" value="P:amino acid activation for nonribosomal peptide biosynthetic process"/>
    <property type="evidence" value="ECO:0007669"/>
    <property type="project" value="TreeGrafter"/>
</dbReference>
<dbReference type="Gene3D" id="1.10.1200.10">
    <property type="entry name" value="ACP-like"/>
    <property type="match status" value="1"/>
</dbReference>
<dbReference type="PROSITE" id="PS50075">
    <property type="entry name" value="CARRIER"/>
    <property type="match status" value="1"/>
</dbReference>
<protein>
    <recommendedName>
        <fullName evidence="1">Carrier domain-containing protein</fullName>
    </recommendedName>
</protein>
<dbReference type="PANTHER" id="PTHR45527">
    <property type="entry name" value="NONRIBOSOMAL PEPTIDE SYNTHETASE"/>
    <property type="match status" value="1"/>
</dbReference>
<dbReference type="SUPFAM" id="SSF47336">
    <property type="entry name" value="ACP-like"/>
    <property type="match status" value="1"/>
</dbReference>
<proteinExistence type="predicted"/>
<reference evidence="2" key="1">
    <citation type="submission" date="2020-11" db="EMBL/GenBank/DDBJ databases">
        <title>Isolation and identification of active actinomycetes.</title>
        <authorList>
            <person name="Yu B."/>
        </authorList>
    </citation>
    <scope>NUCLEOTIDE SEQUENCE</scope>
    <source>
        <strain evidence="2">NEAU-YB345</strain>
    </source>
</reference>
<dbReference type="InterPro" id="IPR036736">
    <property type="entry name" value="ACP-like_sf"/>
</dbReference>
<dbReference type="SUPFAM" id="SSF56801">
    <property type="entry name" value="Acetyl-CoA synthetase-like"/>
    <property type="match status" value="1"/>
</dbReference>
<sequence length="205" mass="22074">MGVDALLAELTSAELEEFCRRHLPDALAQAPKVSRLVGYFVPDQAAPRAAEDIAADLARRLPPAHVPRVLVPLESMPKLAGGKVDRKTLATRPILAPERSVGAPPTDDLGRWVRGVWSTVLSAPVGSVTLESSFFEVGGTSLDAIKVSARLTRVLDHDVRSAWLLKRPVLRGYLELLRAELADTPHFEEICAVAARVYGEGGADA</sequence>
<dbReference type="RefSeq" id="WP_196194961.1">
    <property type="nucleotide sequence ID" value="NZ_JADPRT010000006.1"/>
</dbReference>
<gene>
    <name evidence="2" type="ORF">I2501_17480</name>
</gene>
<dbReference type="PANTHER" id="PTHR45527:SF1">
    <property type="entry name" value="FATTY ACID SYNTHASE"/>
    <property type="match status" value="1"/>
</dbReference>
<comment type="caution">
    <text evidence="2">The sequence shown here is derived from an EMBL/GenBank/DDBJ whole genome shotgun (WGS) entry which is preliminary data.</text>
</comment>
<keyword evidence="3" id="KW-1185">Reference proteome</keyword>
<dbReference type="Pfam" id="PF00550">
    <property type="entry name" value="PP-binding"/>
    <property type="match status" value="1"/>
</dbReference>
<organism evidence="2 3">
    <name type="scientific">Streptacidiphilus fuscans</name>
    <dbReference type="NCBI Taxonomy" id="2789292"/>
    <lineage>
        <taxon>Bacteria</taxon>
        <taxon>Bacillati</taxon>
        <taxon>Actinomycetota</taxon>
        <taxon>Actinomycetes</taxon>
        <taxon>Kitasatosporales</taxon>
        <taxon>Streptomycetaceae</taxon>
        <taxon>Streptacidiphilus</taxon>
    </lineage>
</organism>
<dbReference type="EMBL" id="JADPRT010000006">
    <property type="protein sequence ID" value="MBF9069816.1"/>
    <property type="molecule type" value="Genomic_DNA"/>
</dbReference>
<evidence type="ECO:0000313" key="2">
    <source>
        <dbReference type="EMBL" id="MBF9069816.1"/>
    </source>
</evidence>
<dbReference type="Gene3D" id="3.30.300.30">
    <property type="match status" value="1"/>
</dbReference>
<evidence type="ECO:0000259" key="1">
    <source>
        <dbReference type="PROSITE" id="PS50075"/>
    </source>
</evidence>
<feature type="domain" description="Carrier" evidence="1">
    <location>
        <begin position="104"/>
        <end position="181"/>
    </location>
</feature>
<evidence type="ECO:0000313" key="3">
    <source>
        <dbReference type="Proteomes" id="UP000657385"/>
    </source>
</evidence>
<dbReference type="AlphaFoldDB" id="A0A931FFG5"/>
<name>A0A931FFG5_9ACTN</name>
<dbReference type="GO" id="GO:0005737">
    <property type="term" value="C:cytoplasm"/>
    <property type="evidence" value="ECO:0007669"/>
    <property type="project" value="TreeGrafter"/>
</dbReference>
<dbReference type="GO" id="GO:0044550">
    <property type="term" value="P:secondary metabolite biosynthetic process"/>
    <property type="evidence" value="ECO:0007669"/>
    <property type="project" value="TreeGrafter"/>
</dbReference>
<dbReference type="GO" id="GO:0031177">
    <property type="term" value="F:phosphopantetheine binding"/>
    <property type="evidence" value="ECO:0007669"/>
    <property type="project" value="TreeGrafter"/>
</dbReference>
<dbReference type="InterPro" id="IPR045851">
    <property type="entry name" value="AMP-bd_C_sf"/>
</dbReference>
<dbReference type="InterPro" id="IPR009081">
    <property type="entry name" value="PP-bd_ACP"/>
</dbReference>
<accession>A0A931FFG5</accession>